<feature type="domain" description="Acetylcholinesterase tetramerisation" evidence="18">
    <location>
        <begin position="586"/>
        <end position="619"/>
    </location>
</feature>
<dbReference type="SUPFAM" id="SSF53474">
    <property type="entry name" value="alpha/beta-Hydrolases"/>
    <property type="match status" value="1"/>
</dbReference>
<dbReference type="GO" id="GO:0006581">
    <property type="term" value="P:acetylcholine catabolic process"/>
    <property type="evidence" value="ECO:0007669"/>
    <property type="project" value="Ensembl"/>
</dbReference>
<protein>
    <recommendedName>
        <fullName evidence="16">Carboxylic ester hydrolase</fullName>
        <ecNumber evidence="16">3.1.1.-</ecNumber>
    </recommendedName>
</protein>
<dbReference type="Pfam" id="PF08674">
    <property type="entry name" value="AChE_tetra"/>
    <property type="match status" value="1"/>
</dbReference>
<dbReference type="GO" id="GO:0009749">
    <property type="term" value="P:response to glucose"/>
    <property type="evidence" value="ECO:0007669"/>
    <property type="project" value="Ensembl"/>
</dbReference>
<keyword evidence="5" id="KW-0719">Serine esterase</keyword>
<dbReference type="FunFam" id="3.40.50.1820:FF:000029">
    <property type="entry name" value="Acetylcholinesterase"/>
    <property type="match status" value="1"/>
</dbReference>
<dbReference type="OrthoDB" id="9000293at2759"/>
<comment type="similarity">
    <text evidence="3 16">Belongs to the type-B carboxylesterase/lipase family.</text>
</comment>
<feature type="active site" description="Acyl-ester intermediate" evidence="15">
    <location>
        <position position="225"/>
    </location>
</feature>
<dbReference type="CTD" id="43"/>
<dbReference type="GO" id="GO:0071405">
    <property type="term" value="P:cellular response to methanol"/>
    <property type="evidence" value="ECO:0007669"/>
    <property type="project" value="Ensembl"/>
</dbReference>
<keyword evidence="10" id="KW-0770">Synapse</keyword>
<dbReference type="Pfam" id="PF00135">
    <property type="entry name" value="COesterase"/>
    <property type="match status" value="1"/>
</dbReference>
<evidence type="ECO:0000256" key="16">
    <source>
        <dbReference type="RuleBase" id="RU361235"/>
    </source>
</evidence>
<dbReference type="OMA" id="CDHLVAP"/>
<evidence type="ECO:0000256" key="14">
    <source>
        <dbReference type="ARBA" id="ARBA00034103"/>
    </source>
</evidence>
<dbReference type="InterPro" id="IPR019826">
    <property type="entry name" value="Carboxylesterase_B_AS"/>
</dbReference>
<dbReference type="GO" id="GO:0048666">
    <property type="term" value="P:neuron development"/>
    <property type="evidence" value="ECO:0007669"/>
    <property type="project" value="Ensembl"/>
</dbReference>
<keyword evidence="6" id="KW-0964">Secreted</keyword>
<dbReference type="InterPro" id="IPR050654">
    <property type="entry name" value="AChE-related_enzymes"/>
</dbReference>
<keyword evidence="9" id="KW-0531">Neurotransmitter degradation</keyword>
<evidence type="ECO:0000256" key="3">
    <source>
        <dbReference type="ARBA" id="ARBA00005964"/>
    </source>
</evidence>
<evidence type="ECO:0000256" key="12">
    <source>
        <dbReference type="ARBA" id="ARBA00023157"/>
    </source>
</evidence>
<comment type="subcellular location">
    <subcellularLocation>
        <location evidence="1">Cell membrane</location>
        <topology evidence="1">Peripheral membrane protein</topology>
    </subcellularLocation>
    <subcellularLocation>
        <location evidence="2">Secreted</location>
    </subcellularLocation>
    <subcellularLocation>
        <location evidence="14">Synapse</location>
    </subcellularLocation>
</comment>
<dbReference type="InterPro" id="IPR029058">
    <property type="entry name" value="AB_hydrolase_fold"/>
</dbReference>
<evidence type="ECO:0000256" key="1">
    <source>
        <dbReference type="ARBA" id="ARBA00004202"/>
    </source>
</evidence>
<feature type="domain" description="Carboxylesterase type B" evidence="17">
    <location>
        <begin position="28"/>
        <end position="571"/>
    </location>
</feature>
<evidence type="ECO:0000256" key="5">
    <source>
        <dbReference type="ARBA" id="ARBA00022487"/>
    </source>
</evidence>
<organism evidence="19 20">
    <name type="scientific">Kryptolebias marmoratus</name>
    <name type="common">Mangrove killifish</name>
    <name type="synonym">Rivulus marmoratus</name>
    <dbReference type="NCBI Taxonomy" id="37003"/>
    <lineage>
        <taxon>Eukaryota</taxon>
        <taxon>Metazoa</taxon>
        <taxon>Chordata</taxon>
        <taxon>Craniata</taxon>
        <taxon>Vertebrata</taxon>
        <taxon>Euteleostomi</taxon>
        <taxon>Actinopterygii</taxon>
        <taxon>Neopterygii</taxon>
        <taxon>Teleostei</taxon>
        <taxon>Neoteleostei</taxon>
        <taxon>Acanthomorphata</taxon>
        <taxon>Ovalentaria</taxon>
        <taxon>Atherinomorphae</taxon>
        <taxon>Cyprinodontiformes</taxon>
        <taxon>Rivulidae</taxon>
        <taxon>Kryptolebias</taxon>
    </lineage>
</organism>
<keyword evidence="11" id="KW-0472">Membrane</keyword>
<name>A0A3Q3AED7_KRYMA</name>
<sequence length="622" mass="70437">MQHCTLLFFFSSIVILSLIPRCFSQNDADVVRTRNGYIRGTRLSVPGQNYVTGFLGIPFGEPPVGKRRFRPPEPKGSWPGVFEATTYPNACFQYVDTSFPGFQGSEMWNPNREMSEDCLYLNVWVPSSPRPHNLTVMVWIYGGGFYSGSSSLDVYDGRYLAHTETVIVVSMNYRIGAFGFLALHGSSEAPGNVGLLDQRLALQWVQENIHFFGGNPKQVTIFGESAGAASVGFHLLAPDSRPLFTRAILQSGVPNCPWASVSPAEARRRAILLAKFIGCNGGNDTELIDCLRNKNPQELIDEEWRVLPWPSLFRFSFVPVVDGEILPDTPEAMLNSGNFKDTQILLGVNQDEGSYFLLYGAPGFSKDNDSLISKEDFLEGVRMSVPHANDIGLEAVVLQYTDWMDENNGLKNRDAMDDIVGDHNVICPLAHFARVYSQHHALKATMGGSGFGMTNNAGNSQGGIYLYFFDHRASNLAWPEWMGVIHGYEIEFVFGLPLERRLNYTSEEERLSRRMMKYWANFARTGNPNDGLVDKGKRWPVFTVSEQKHVTLNTEPIKIHKGLRNQMCAFWNHFLPRLLNITGNIDEAERQWKLEFHRWSSYMMHWKSQFDHYSKQERCTDL</sequence>
<dbReference type="GO" id="GO:0030239">
    <property type="term" value="P:myofibril assembly"/>
    <property type="evidence" value="ECO:0007669"/>
    <property type="project" value="Ensembl"/>
</dbReference>
<evidence type="ECO:0000313" key="19">
    <source>
        <dbReference type="Ensembl" id="ENSKMAP00000009609.1"/>
    </source>
</evidence>
<dbReference type="EC" id="3.1.1.-" evidence="16"/>
<dbReference type="GO" id="GO:0005615">
    <property type="term" value="C:extracellular space"/>
    <property type="evidence" value="ECO:0007669"/>
    <property type="project" value="TreeGrafter"/>
</dbReference>
<dbReference type="Proteomes" id="UP000264800">
    <property type="component" value="Unplaced"/>
</dbReference>
<dbReference type="GO" id="GO:0019695">
    <property type="term" value="P:choline metabolic process"/>
    <property type="evidence" value="ECO:0007669"/>
    <property type="project" value="TreeGrafter"/>
</dbReference>
<dbReference type="InterPro" id="IPR000997">
    <property type="entry name" value="Cholinesterase"/>
</dbReference>
<dbReference type="PROSITE" id="PS00122">
    <property type="entry name" value="CARBOXYLESTERASE_B_1"/>
    <property type="match status" value="1"/>
</dbReference>
<dbReference type="GO" id="GO:0003990">
    <property type="term" value="F:acetylcholinesterase activity"/>
    <property type="evidence" value="ECO:0007669"/>
    <property type="project" value="Ensembl"/>
</dbReference>
<feature type="active site" description="Charge relay system" evidence="15">
    <location>
        <position position="352"/>
    </location>
</feature>
<evidence type="ECO:0000256" key="8">
    <source>
        <dbReference type="ARBA" id="ARBA00022801"/>
    </source>
</evidence>
<dbReference type="InterPro" id="IPR002018">
    <property type="entry name" value="CarbesteraseB"/>
</dbReference>
<dbReference type="GO" id="GO:0045202">
    <property type="term" value="C:synapse"/>
    <property type="evidence" value="ECO:0007669"/>
    <property type="project" value="UniProtKB-SubCell"/>
</dbReference>
<keyword evidence="4" id="KW-1003">Cell membrane</keyword>
<feature type="active site" description="Charge relay system" evidence="15">
    <location>
        <position position="486"/>
    </location>
</feature>
<dbReference type="InterPro" id="IPR014788">
    <property type="entry name" value="AChE_tetra"/>
</dbReference>
<keyword evidence="7 16" id="KW-0732">Signal</keyword>
<dbReference type="CDD" id="cd00312">
    <property type="entry name" value="Esterase_lipase"/>
    <property type="match status" value="1"/>
</dbReference>
<dbReference type="PROSITE" id="PS00941">
    <property type="entry name" value="CARBOXYLESTERASE_B_2"/>
    <property type="match status" value="1"/>
</dbReference>
<dbReference type="GO" id="GO:0050803">
    <property type="term" value="P:regulation of synapse structure or activity"/>
    <property type="evidence" value="ECO:0007669"/>
    <property type="project" value="Ensembl"/>
</dbReference>
<dbReference type="GO" id="GO:0007528">
    <property type="term" value="P:neuromuscular junction development"/>
    <property type="evidence" value="ECO:0007669"/>
    <property type="project" value="Ensembl"/>
</dbReference>
<evidence type="ECO:0000256" key="2">
    <source>
        <dbReference type="ARBA" id="ARBA00004613"/>
    </source>
</evidence>
<dbReference type="GeneTree" id="ENSGT00940000157637"/>
<dbReference type="InterPro" id="IPR019819">
    <property type="entry name" value="Carboxylesterase_B_CS"/>
</dbReference>
<dbReference type="PANTHER" id="PTHR43918">
    <property type="entry name" value="ACETYLCHOLINESTERASE"/>
    <property type="match status" value="1"/>
</dbReference>
<dbReference type="PRINTS" id="PR00878">
    <property type="entry name" value="CHOLNESTRASE"/>
</dbReference>
<evidence type="ECO:0000256" key="13">
    <source>
        <dbReference type="ARBA" id="ARBA00023180"/>
    </source>
</evidence>
<reference evidence="19" key="2">
    <citation type="submission" date="2025-09" db="UniProtKB">
        <authorList>
            <consortium name="Ensembl"/>
        </authorList>
    </citation>
    <scope>IDENTIFICATION</scope>
</reference>
<evidence type="ECO:0000256" key="11">
    <source>
        <dbReference type="ARBA" id="ARBA00023136"/>
    </source>
</evidence>
<dbReference type="Ensembl" id="ENSKMAT00000009756.1">
    <property type="protein sequence ID" value="ENSKMAP00000009609.1"/>
    <property type="gene ID" value="ENSKMAG00000007203.1"/>
</dbReference>
<feature type="chain" id="PRO_5018382594" description="Carboxylic ester hydrolase" evidence="16">
    <location>
        <begin position="25"/>
        <end position="622"/>
    </location>
</feature>
<dbReference type="PANTHER" id="PTHR43918:SF11">
    <property type="entry name" value="ACETYLCHOLINESTERASE"/>
    <property type="match status" value="1"/>
</dbReference>
<proteinExistence type="inferred from homology"/>
<evidence type="ECO:0000256" key="9">
    <source>
        <dbReference type="ARBA" id="ARBA00022867"/>
    </source>
</evidence>
<evidence type="ECO:0000256" key="6">
    <source>
        <dbReference type="ARBA" id="ARBA00022525"/>
    </source>
</evidence>
<dbReference type="GeneID" id="108242293"/>
<evidence type="ECO:0000256" key="7">
    <source>
        <dbReference type="ARBA" id="ARBA00022729"/>
    </source>
</evidence>
<evidence type="ECO:0000313" key="20">
    <source>
        <dbReference type="Proteomes" id="UP000264800"/>
    </source>
</evidence>
<evidence type="ECO:0000259" key="18">
    <source>
        <dbReference type="Pfam" id="PF08674"/>
    </source>
</evidence>
<evidence type="ECO:0000259" key="17">
    <source>
        <dbReference type="Pfam" id="PF00135"/>
    </source>
</evidence>
<evidence type="ECO:0000256" key="15">
    <source>
        <dbReference type="PIRSR" id="PIRSR600997-1"/>
    </source>
</evidence>
<dbReference type="STRING" id="37003.ENSKMAP00000009609"/>
<accession>A0A3Q3AED7</accession>
<dbReference type="GO" id="GO:0045471">
    <property type="term" value="P:response to ethanol"/>
    <property type="evidence" value="ECO:0007669"/>
    <property type="project" value="Ensembl"/>
</dbReference>
<evidence type="ECO:0000256" key="10">
    <source>
        <dbReference type="ARBA" id="ARBA00023018"/>
    </source>
</evidence>
<dbReference type="GO" id="GO:0001975">
    <property type="term" value="P:response to amphetamine"/>
    <property type="evidence" value="ECO:0007669"/>
    <property type="project" value="Ensembl"/>
</dbReference>
<keyword evidence="13" id="KW-0325">Glycoprotein</keyword>
<keyword evidence="12" id="KW-1015">Disulfide bond</keyword>
<dbReference type="GO" id="GO:0005886">
    <property type="term" value="C:plasma membrane"/>
    <property type="evidence" value="ECO:0007669"/>
    <property type="project" value="UniProtKB-SubCell"/>
</dbReference>
<dbReference type="Gene3D" id="3.40.50.1820">
    <property type="entry name" value="alpha/beta hydrolase"/>
    <property type="match status" value="1"/>
</dbReference>
<evidence type="ECO:0000256" key="4">
    <source>
        <dbReference type="ARBA" id="ARBA00022475"/>
    </source>
</evidence>
<dbReference type="RefSeq" id="XP_017282545.1">
    <property type="nucleotide sequence ID" value="XM_017427056.3"/>
</dbReference>
<keyword evidence="8 16" id="KW-0378">Hydrolase</keyword>
<reference evidence="19" key="1">
    <citation type="submission" date="2025-08" db="UniProtKB">
        <authorList>
            <consortium name="Ensembl"/>
        </authorList>
    </citation>
    <scope>IDENTIFICATION</scope>
</reference>
<dbReference type="AlphaFoldDB" id="A0A3Q3AED7"/>
<keyword evidence="20" id="KW-1185">Reference proteome</keyword>
<feature type="signal peptide" evidence="16">
    <location>
        <begin position="1"/>
        <end position="24"/>
    </location>
</feature>
<dbReference type="KEGG" id="kmr:108242293"/>